<evidence type="ECO:0000256" key="3">
    <source>
        <dbReference type="PROSITE-ProRule" id="PRU10141"/>
    </source>
</evidence>
<evidence type="ECO:0000313" key="6">
    <source>
        <dbReference type="EMBL" id="RIB10101.1"/>
    </source>
</evidence>
<dbReference type="InterPro" id="IPR001245">
    <property type="entry name" value="Ser-Thr/Tyr_kinase_cat_dom"/>
</dbReference>
<accession>A0A397UKU4</accession>
<dbReference type="PANTHER" id="PTHR44329">
    <property type="entry name" value="SERINE/THREONINE-PROTEIN KINASE TNNI3K-RELATED"/>
    <property type="match status" value="1"/>
</dbReference>
<evidence type="ECO:0000256" key="1">
    <source>
        <dbReference type="ARBA" id="ARBA00022741"/>
    </source>
</evidence>
<keyword evidence="2 3" id="KW-0067">ATP-binding</keyword>
<dbReference type="CDD" id="cd13999">
    <property type="entry name" value="STKc_MAP3K-like"/>
    <property type="match status" value="1"/>
</dbReference>
<dbReference type="AlphaFoldDB" id="A0A397UKU4"/>
<organism evidence="6 7">
    <name type="scientific">Gigaspora rosea</name>
    <dbReference type="NCBI Taxonomy" id="44941"/>
    <lineage>
        <taxon>Eukaryota</taxon>
        <taxon>Fungi</taxon>
        <taxon>Fungi incertae sedis</taxon>
        <taxon>Mucoromycota</taxon>
        <taxon>Glomeromycotina</taxon>
        <taxon>Glomeromycetes</taxon>
        <taxon>Diversisporales</taxon>
        <taxon>Gigasporaceae</taxon>
        <taxon>Gigaspora</taxon>
    </lineage>
</organism>
<gene>
    <name evidence="6" type="ORF">C2G38_2207019</name>
</gene>
<sequence length="313" mass="36052">MAQKLEDALKNLDLHDYYVYYEFTAFDKIGEGYFGTVYKSKWKDKSVALKCLKFDTKPGEKELQQFVRELQLLQKVNRHHHPNIIELYGVTKNPSEEEYKIILQFAEDGNLRDYLKKQFSNLKWADKLRIATEIASGLDFLHDNNIAHRDLHPRNILVHQGTMMIADFGISKQINEAPSSNSAIFGTPAYVEPQCLEDPDYIRDEKSDIYSFGFILWEISSGKEPFQSIRSADAIQILIYQGKREQPVDGTPEQYVRLYTDCWDDNPAKRPDIKKVLEVLEDLNNVNDSQDTSPQYSNVDPNASINGNSSKVD</sequence>
<keyword evidence="1 3" id="KW-0547">Nucleotide-binding</keyword>
<dbReference type="PROSITE" id="PS50011">
    <property type="entry name" value="PROTEIN_KINASE_DOM"/>
    <property type="match status" value="1"/>
</dbReference>
<dbReference type="GO" id="GO:0004672">
    <property type="term" value="F:protein kinase activity"/>
    <property type="evidence" value="ECO:0007669"/>
    <property type="project" value="InterPro"/>
</dbReference>
<evidence type="ECO:0000259" key="5">
    <source>
        <dbReference type="PROSITE" id="PS50011"/>
    </source>
</evidence>
<reference evidence="6 7" key="1">
    <citation type="submission" date="2018-06" db="EMBL/GenBank/DDBJ databases">
        <title>Comparative genomics reveals the genomic features of Rhizophagus irregularis, R. cerebriforme, R. diaphanum and Gigaspora rosea, and their symbiotic lifestyle signature.</title>
        <authorList>
            <person name="Morin E."/>
            <person name="San Clemente H."/>
            <person name="Chen E.C.H."/>
            <person name="De La Providencia I."/>
            <person name="Hainaut M."/>
            <person name="Kuo A."/>
            <person name="Kohler A."/>
            <person name="Murat C."/>
            <person name="Tang N."/>
            <person name="Roy S."/>
            <person name="Loubradou J."/>
            <person name="Henrissat B."/>
            <person name="Grigoriev I.V."/>
            <person name="Corradi N."/>
            <person name="Roux C."/>
            <person name="Martin F.M."/>
        </authorList>
    </citation>
    <scope>NUCLEOTIDE SEQUENCE [LARGE SCALE GENOMIC DNA]</scope>
    <source>
        <strain evidence="6 7">DAOM 194757</strain>
    </source>
</reference>
<dbReference type="GO" id="GO:0005524">
    <property type="term" value="F:ATP binding"/>
    <property type="evidence" value="ECO:0007669"/>
    <property type="project" value="UniProtKB-UniRule"/>
</dbReference>
<dbReference type="InterPro" id="IPR017441">
    <property type="entry name" value="Protein_kinase_ATP_BS"/>
</dbReference>
<dbReference type="PRINTS" id="PR00109">
    <property type="entry name" value="TYRKINASE"/>
</dbReference>
<dbReference type="Pfam" id="PF07714">
    <property type="entry name" value="PK_Tyr_Ser-Thr"/>
    <property type="match status" value="1"/>
</dbReference>
<proteinExistence type="predicted"/>
<keyword evidence="7" id="KW-1185">Reference proteome</keyword>
<dbReference type="OrthoDB" id="6718656at2759"/>
<feature type="domain" description="Protein kinase" evidence="5">
    <location>
        <begin position="23"/>
        <end position="283"/>
    </location>
</feature>
<evidence type="ECO:0000256" key="2">
    <source>
        <dbReference type="ARBA" id="ARBA00022840"/>
    </source>
</evidence>
<dbReference type="Gene3D" id="1.10.510.10">
    <property type="entry name" value="Transferase(Phosphotransferase) domain 1"/>
    <property type="match status" value="1"/>
</dbReference>
<dbReference type="Proteomes" id="UP000266673">
    <property type="component" value="Unassembled WGS sequence"/>
</dbReference>
<dbReference type="PANTHER" id="PTHR44329:SF298">
    <property type="entry name" value="MIXED LINEAGE KINASE DOMAIN-LIKE PROTEIN"/>
    <property type="match status" value="1"/>
</dbReference>
<dbReference type="InterPro" id="IPR011009">
    <property type="entry name" value="Kinase-like_dom_sf"/>
</dbReference>
<evidence type="ECO:0000256" key="4">
    <source>
        <dbReference type="SAM" id="MobiDB-lite"/>
    </source>
</evidence>
<keyword evidence="6" id="KW-0418">Kinase</keyword>
<dbReference type="InterPro" id="IPR051681">
    <property type="entry name" value="Ser/Thr_Kinases-Pseudokinases"/>
</dbReference>
<name>A0A397UKU4_9GLOM</name>
<feature type="binding site" evidence="3">
    <location>
        <position position="50"/>
    </location>
    <ligand>
        <name>ATP</name>
        <dbReference type="ChEBI" id="CHEBI:30616"/>
    </ligand>
</feature>
<dbReference type="PROSITE" id="PS00107">
    <property type="entry name" value="PROTEIN_KINASE_ATP"/>
    <property type="match status" value="1"/>
</dbReference>
<dbReference type="GO" id="GO:0097527">
    <property type="term" value="P:necroptotic signaling pathway"/>
    <property type="evidence" value="ECO:0007669"/>
    <property type="project" value="TreeGrafter"/>
</dbReference>
<dbReference type="EMBL" id="QKWP01001290">
    <property type="protein sequence ID" value="RIB10101.1"/>
    <property type="molecule type" value="Genomic_DNA"/>
</dbReference>
<dbReference type="PIRSF" id="PIRSF000654">
    <property type="entry name" value="Integrin-linked_kinase"/>
    <property type="match status" value="1"/>
</dbReference>
<feature type="region of interest" description="Disordered" evidence="4">
    <location>
        <begin position="286"/>
        <end position="313"/>
    </location>
</feature>
<dbReference type="InterPro" id="IPR000719">
    <property type="entry name" value="Prot_kinase_dom"/>
</dbReference>
<keyword evidence="6" id="KW-0808">Transferase</keyword>
<comment type="caution">
    <text evidence="6">The sequence shown here is derived from an EMBL/GenBank/DDBJ whole genome shotgun (WGS) entry which is preliminary data.</text>
</comment>
<evidence type="ECO:0000313" key="7">
    <source>
        <dbReference type="Proteomes" id="UP000266673"/>
    </source>
</evidence>
<protein>
    <submittedName>
        <fullName evidence="6">Kinase-like domain-containing protein</fullName>
    </submittedName>
</protein>
<dbReference type="STRING" id="44941.A0A397UKU4"/>
<dbReference type="SUPFAM" id="SSF56112">
    <property type="entry name" value="Protein kinase-like (PK-like)"/>
    <property type="match status" value="1"/>
</dbReference>